<accession>A0A7J9P6A3</accession>
<feature type="transmembrane region" description="Helical" evidence="1">
    <location>
        <begin position="211"/>
        <end position="229"/>
    </location>
</feature>
<keyword evidence="1" id="KW-1133">Transmembrane helix</keyword>
<keyword evidence="1" id="KW-0812">Transmembrane</keyword>
<dbReference type="Proteomes" id="UP000558015">
    <property type="component" value="Unassembled WGS sequence"/>
</dbReference>
<dbReference type="RefSeq" id="WP_181493321.1">
    <property type="nucleotide sequence ID" value="NZ_JACDUN010000001.1"/>
</dbReference>
<comment type="caution">
    <text evidence="2">The sequence shown here is derived from an EMBL/GenBank/DDBJ whole genome shotgun (WGS) entry which is preliminary data.</text>
</comment>
<dbReference type="EMBL" id="JACDUN010000001">
    <property type="protein sequence ID" value="MBA2858330.1"/>
    <property type="molecule type" value="Genomic_DNA"/>
</dbReference>
<gene>
    <name evidence="2" type="ORF">HNP93_001031</name>
</gene>
<proteinExistence type="predicted"/>
<feature type="transmembrane region" description="Helical" evidence="1">
    <location>
        <begin position="141"/>
        <end position="162"/>
    </location>
</feature>
<reference evidence="2 3" key="1">
    <citation type="submission" date="2020-07" db="EMBL/GenBank/DDBJ databases">
        <title>Genomic Encyclopedia of Type Strains, Phase IV (KMG-V): Genome sequencing to study the core and pangenomes of soil and plant-associated prokaryotes.</title>
        <authorList>
            <person name="Whitman W."/>
        </authorList>
    </citation>
    <scope>NUCLEOTIDE SEQUENCE [LARGE SCALE GENOMIC DNA]</scope>
    <source>
        <strain evidence="2 3">C12</strain>
    </source>
</reference>
<feature type="transmembrane region" description="Helical" evidence="1">
    <location>
        <begin position="102"/>
        <end position="129"/>
    </location>
</feature>
<evidence type="ECO:0000256" key="1">
    <source>
        <dbReference type="SAM" id="Phobius"/>
    </source>
</evidence>
<feature type="transmembrane region" description="Helical" evidence="1">
    <location>
        <begin position="71"/>
        <end position="90"/>
    </location>
</feature>
<evidence type="ECO:0000313" key="2">
    <source>
        <dbReference type="EMBL" id="MBA2858330.1"/>
    </source>
</evidence>
<protein>
    <submittedName>
        <fullName evidence="2">Uncharacterized protein</fullName>
    </submittedName>
</protein>
<feature type="transmembrane region" description="Helical" evidence="1">
    <location>
        <begin position="16"/>
        <end position="41"/>
    </location>
</feature>
<name>A0A7J9P6A3_METMI</name>
<feature type="transmembrane region" description="Helical" evidence="1">
    <location>
        <begin position="183"/>
        <end position="205"/>
    </location>
</feature>
<keyword evidence="1" id="KW-0472">Membrane</keyword>
<organism evidence="2 3">
    <name type="scientific">Methanococcus maripaludis</name>
    <name type="common">Methanococcus deltae</name>
    <dbReference type="NCBI Taxonomy" id="39152"/>
    <lineage>
        <taxon>Archaea</taxon>
        <taxon>Methanobacteriati</taxon>
        <taxon>Methanobacteriota</taxon>
        <taxon>Methanomada group</taxon>
        <taxon>Methanococci</taxon>
        <taxon>Methanococcales</taxon>
        <taxon>Methanococcaceae</taxon>
        <taxon>Methanococcus</taxon>
    </lineage>
</organism>
<evidence type="ECO:0000313" key="3">
    <source>
        <dbReference type="Proteomes" id="UP000558015"/>
    </source>
</evidence>
<dbReference type="AlphaFoldDB" id="A0A7J9P6A3"/>
<sequence length="466" mass="53876">MIKKYLKKPDYNLKDFVLAFFALIFSGTGVFLIMLTAVLVLTGNYPPNFENWFLFSNICQFFGISSEGIGYKPMVLVVVIIVLFTIIQLKTNIIHVIKQNKLLTYSLVLSIVYFGLYCLNSVLVMYHSIFSTLYSQNNELFIFFVVWVALGIVLFIAGVIDFQNSYGKSTKNPSNSAFGKNLITYWVITLAYTYFGTLILNIGYWGTFADWFSGTGIIALTAYLVYESLSQRKSAIKTDIMPEETILYFTKLNEKHTLWANSLEELEKLQNRINLLKEKDPEFKIGKYYEFFNHQIPYIYLRNGGPGLARKVMVRTIIPSMDVLKKFIDEKIIKFLDNNRSTFSKNDSGMKYTLDNNLEIPIPSETGFKEVNLLLPYFKDPKLVKVDLASWICELYSLLFVCTHKTSLIHHLELEITHELSDGTVPEKEIYILSFFVYPNKISESGMKYREVLIRPFDKKINPRVF</sequence>